<accession>A0A1D6PEE3</accession>
<dbReference type="EMBL" id="CM000785">
    <property type="protein sequence ID" value="AQL07926.1"/>
    <property type="molecule type" value="Genomic_DNA"/>
</dbReference>
<sequence length="84" mass="9530">MGKEVRARQQNKSNEMIVINTVLIGGTEIILRYHHHSPLRMSVNSRSADVGRETLTFRSLINLMLVKIHRQLVQAVRSVGFSCS</sequence>
<reference evidence="1" key="1">
    <citation type="submission" date="2015-12" db="EMBL/GenBank/DDBJ databases">
        <title>Update maize B73 reference genome by single molecule sequencing technologies.</title>
        <authorList>
            <consortium name="Maize Genome Sequencing Project"/>
            <person name="Ware D."/>
        </authorList>
    </citation>
    <scope>NUCLEOTIDE SEQUENCE</scope>
    <source>
        <tissue evidence="1">Seedling</tissue>
    </source>
</reference>
<dbReference type="AlphaFoldDB" id="A0A1D6PEE3"/>
<gene>
    <name evidence="1" type="ORF">ZEAMMB73_Zm00001d047889</name>
</gene>
<organism evidence="1">
    <name type="scientific">Zea mays</name>
    <name type="common">Maize</name>
    <dbReference type="NCBI Taxonomy" id="4577"/>
    <lineage>
        <taxon>Eukaryota</taxon>
        <taxon>Viridiplantae</taxon>
        <taxon>Streptophyta</taxon>
        <taxon>Embryophyta</taxon>
        <taxon>Tracheophyta</taxon>
        <taxon>Spermatophyta</taxon>
        <taxon>Magnoliopsida</taxon>
        <taxon>Liliopsida</taxon>
        <taxon>Poales</taxon>
        <taxon>Poaceae</taxon>
        <taxon>PACMAD clade</taxon>
        <taxon>Panicoideae</taxon>
        <taxon>Andropogonodae</taxon>
        <taxon>Andropogoneae</taxon>
        <taxon>Tripsacinae</taxon>
        <taxon>Zea</taxon>
    </lineage>
</organism>
<name>A0A1D6PEE3_MAIZE</name>
<evidence type="ECO:0000313" key="1">
    <source>
        <dbReference type="EMBL" id="AQL07926.1"/>
    </source>
</evidence>
<proteinExistence type="predicted"/>
<protein>
    <submittedName>
        <fullName evidence="1">Uncharacterized protein</fullName>
    </submittedName>
</protein>